<dbReference type="GO" id="GO:0003723">
    <property type="term" value="F:RNA binding"/>
    <property type="evidence" value="ECO:0007669"/>
    <property type="project" value="UniProtKB-UniRule"/>
</dbReference>
<organism evidence="5 6">
    <name type="scientific">Peredibacter starrii</name>
    <dbReference type="NCBI Taxonomy" id="28202"/>
    <lineage>
        <taxon>Bacteria</taxon>
        <taxon>Pseudomonadati</taxon>
        <taxon>Bdellovibrionota</taxon>
        <taxon>Bacteriovoracia</taxon>
        <taxon>Bacteriovoracales</taxon>
        <taxon>Bacteriovoracaceae</taxon>
        <taxon>Peredibacter</taxon>
    </lineage>
</organism>
<dbReference type="Pfam" id="PF22020">
    <property type="entry name" value="RlmL_1st"/>
    <property type="match status" value="1"/>
</dbReference>
<dbReference type="Gene3D" id="3.30.2130.30">
    <property type="match status" value="1"/>
</dbReference>
<proteinExistence type="predicted"/>
<keyword evidence="2" id="KW-0808">Transferase</keyword>
<dbReference type="CDD" id="cd11715">
    <property type="entry name" value="THUMP_AdoMetMT"/>
    <property type="match status" value="1"/>
</dbReference>
<evidence type="ECO:0000256" key="2">
    <source>
        <dbReference type="ARBA" id="ARBA00022679"/>
    </source>
</evidence>
<evidence type="ECO:0000313" key="6">
    <source>
        <dbReference type="Proteomes" id="UP001324634"/>
    </source>
</evidence>
<feature type="domain" description="THUMP" evidence="4">
    <location>
        <begin position="47"/>
        <end position="168"/>
    </location>
</feature>
<dbReference type="InterPro" id="IPR004114">
    <property type="entry name" value="THUMP_dom"/>
</dbReference>
<keyword evidence="6" id="KW-1185">Reference proteome</keyword>
<dbReference type="KEGG" id="psti:SOO65_04235"/>
<accession>A0AAX4HRT5</accession>
<name>A0AAX4HRT5_9BACT</name>
<dbReference type="Proteomes" id="UP001324634">
    <property type="component" value="Chromosome"/>
</dbReference>
<dbReference type="AlphaFoldDB" id="A0AAX4HRT5"/>
<dbReference type="Pfam" id="PF02926">
    <property type="entry name" value="THUMP"/>
    <property type="match status" value="1"/>
</dbReference>
<dbReference type="InterPro" id="IPR029063">
    <property type="entry name" value="SAM-dependent_MTases_sf"/>
</dbReference>
<dbReference type="GO" id="GO:0070043">
    <property type="term" value="F:rRNA (guanine-N7-)-methyltransferase activity"/>
    <property type="evidence" value="ECO:0007669"/>
    <property type="project" value="TreeGrafter"/>
</dbReference>
<reference evidence="5 6" key="1">
    <citation type="submission" date="2023-11" db="EMBL/GenBank/DDBJ databases">
        <title>Peredibacter starrii A3.12.</title>
        <authorList>
            <person name="Mitchell R.J."/>
        </authorList>
    </citation>
    <scope>NUCLEOTIDE SEQUENCE [LARGE SCALE GENOMIC DNA]</scope>
    <source>
        <strain evidence="5 6">A3.12</strain>
    </source>
</reference>
<dbReference type="InterPro" id="IPR054170">
    <property type="entry name" value="RlmL_1st"/>
</dbReference>
<dbReference type="PROSITE" id="PS51165">
    <property type="entry name" value="THUMP"/>
    <property type="match status" value="1"/>
</dbReference>
<evidence type="ECO:0000259" key="4">
    <source>
        <dbReference type="PROSITE" id="PS51165"/>
    </source>
</evidence>
<evidence type="ECO:0000313" key="5">
    <source>
        <dbReference type="EMBL" id="WPU65947.1"/>
    </source>
</evidence>
<sequence length="412" mass="47447">MKKYRFEYFASCSMGLEELLAQEILALGAKTTKTVRGGVQFEAFHEVALKVILYSRIASRVFKYLFTFDVLNEKDYYLEATNIKWKSLMDVNQTFRLTTIYGDLPGEREEFRNSQFTNLKLKDAIVDWFRHHDGNRPSVGREFPDIAFLARIDRGEEKPYQVTLMYDLCGDPLNQRGYRMAKTEAPVKENVAAGILKMINWNPAEEGLIDAMCGSGTFTIEAALMAANIPPSFLKVERYLKNPQFKMWTFLNYPWLTQDKFLWDNFQKLLAEVTDATEKGLEFLRTKKGFIVGNDLSEMALISARENVKKAKLEGIIDLTKKDALELYPPTTKSVFICNPPYGERLEHNEEEKLKALYKGLGDHWKHAFKGHRAALFTGNLEMLKVVGLKTSKRHILFNGDIECRLAEYSLY</sequence>
<dbReference type="PANTHER" id="PTHR47313">
    <property type="entry name" value="RIBOSOMAL RNA LARGE SUBUNIT METHYLTRANSFERASE K/L"/>
    <property type="match status" value="1"/>
</dbReference>
<dbReference type="InterPro" id="IPR000241">
    <property type="entry name" value="RlmKL-like_Mtase"/>
</dbReference>
<protein>
    <recommendedName>
        <fullName evidence="4">THUMP domain-containing protein</fullName>
    </recommendedName>
</protein>
<dbReference type="EMBL" id="CP139487">
    <property type="protein sequence ID" value="WPU65947.1"/>
    <property type="molecule type" value="Genomic_DNA"/>
</dbReference>
<dbReference type="PANTHER" id="PTHR47313:SF1">
    <property type="entry name" value="RIBOSOMAL RNA LARGE SUBUNIT METHYLTRANSFERASE K_L"/>
    <property type="match status" value="1"/>
</dbReference>
<dbReference type="SUPFAM" id="SSF53335">
    <property type="entry name" value="S-adenosyl-L-methionine-dependent methyltransferases"/>
    <property type="match status" value="1"/>
</dbReference>
<evidence type="ECO:0000256" key="3">
    <source>
        <dbReference type="PROSITE-ProRule" id="PRU00529"/>
    </source>
</evidence>
<keyword evidence="1" id="KW-0489">Methyltransferase</keyword>
<dbReference type="GO" id="GO:0008990">
    <property type="term" value="F:rRNA (guanine-N2-)-methyltransferase activity"/>
    <property type="evidence" value="ECO:0007669"/>
    <property type="project" value="TreeGrafter"/>
</dbReference>
<dbReference type="Gene3D" id="3.40.50.150">
    <property type="entry name" value="Vaccinia Virus protein VP39"/>
    <property type="match status" value="1"/>
</dbReference>
<dbReference type="RefSeq" id="WP_321397461.1">
    <property type="nucleotide sequence ID" value="NZ_CP139487.1"/>
</dbReference>
<gene>
    <name evidence="5" type="ORF">SOO65_04235</name>
</gene>
<dbReference type="Pfam" id="PF01170">
    <property type="entry name" value="UPF0020"/>
    <property type="match status" value="1"/>
</dbReference>
<keyword evidence="3" id="KW-0694">RNA-binding</keyword>
<evidence type="ECO:0000256" key="1">
    <source>
        <dbReference type="ARBA" id="ARBA00022603"/>
    </source>
</evidence>